<feature type="compositionally biased region" description="Polar residues" evidence="3">
    <location>
        <begin position="288"/>
        <end position="301"/>
    </location>
</feature>
<evidence type="ECO:0000313" key="5">
    <source>
        <dbReference type="Proteomes" id="UP000087171"/>
    </source>
</evidence>
<dbReference type="OrthoDB" id="417481at2759"/>
<organism evidence="5 6">
    <name type="scientific">Cicer arietinum</name>
    <name type="common">Chickpea</name>
    <name type="synonym">Garbanzo</name>
    <dbReference type="NCBI Taxonomy" id="3827"/>
    <lineage>
        <taxon>Eukaryota</taxon>
        <taxon>Viridiplantae</taxon>
        <taxon>Streptophyta</taxon>
        <taxon>Embryophyta</taxon>
        <taxon>Tracheophyta</taxon>
        <taxon>Spermatophyta</taxon>
        <taxon>Magnoliopsida</taxon>
        <taxon>eudicotyledons</taxon>
        <taxon>Gunneridae</taxon>
        <taxon>Pentapetalae</taxon>
        <taxon>rosids</taxon>
        <taxon>fabids</taxon>
        <taxon>Fabales</taxon>
        <taxon>Fabaceae</taxon>
        <taxon>Papilionoideae</taxon>
        <taxon>50 kb inversion clade</taxon>
        <taxon>NPAAA clade</taxon>
        <taxon>Hologalegina</taxon>
        <taxon>IRL clade</taxon>
        <taxon>Cicereae</taxon>
        <taxon>Cicer</taxon>
    </lineage>
</organism>
<sequence>MGDTAIILRFQGTLDPTAQEFTPNHIPLSFSLALPYPYPYPYPHYAATPPPHLSPSPTRSLLLTPVPPTASHSDLRKDLQSFGDVRALHTESLPYGIVTVHYCDLRHAQTAFTAIRTHHVHSVSFYNPLCPQFNTSPPPPGIVAGSPLWANYILPDAQNQGTLVVFNLDADVSSHHLRQVFEPFGPIKEVRDTLGNKKNERFVEFFDIRDAAKALKQMNGKEINGKSVSIEFSKVGFGRKFYHSAYPSHASNKPLHFNINPPLLPPTPPHFTHRFDPRYHSPQPPQFSPNNFTCNRGSTNNRLEEQNSPRRNFVRSNSMDTMSNRTWNWRGKQGKKHETRFVIKEDAIVESSFRDSRTTVMIKNIPNKYSQKLLLNMLDNHCIHCNEQIGDGDDQPLSSYDFVYLPIDFKNKCNVGYGFVNMTSPEATLRLYKAFHHQHWEVFNSRKICQITYARVQGLEALKEHFKNSKFPCEMKHYLPVVFSPARDGRKMTEPIPVVGMVNSPVDEEMKSEGVGDNDENSKAAEEAK</sequence>
<dbReference type="InterPro" id="IPR000504">
    <property type="entry name" value="RRM_dom"/>
</dbReference>
<dbReference type="PROSITE" id="PS50102">
    <property type="entry name" value="RRM"/>
    <property type="match status" value="1"/>
</dbReference>
<dbReference type="InterPro" id="IPR034458">
    <property type="entry name" value="EAR1-like_RRM3"/>
</dbReference>
<evidence type="ECO:0000259" key="4">
    <source>
        <dbReference type="PROSITE" id="PS50102"/>
    </source>
</evidence>
<dbReference type="GO" id="GO:0003723">
    <property type="term" value="F:RNA binding"/>
    <property type="evidence" value="ECO:0007669"/>
    <property type="project" value="UniProtKB-UniRule"/>
</dbReference>
<keyword evidence="1 2" id="KW-0694">RNA-binding</keyword>
<dbReference type="InterPro" id="IPR035979">
    <property type="entry name" value="RBD_domain_sf"/>
</dbReference>
<dbReference type="eggNOG" id="KOG4660">
    <property type="taxonomic scope" value="Eukaryota"/>
</dbReference>
<dbReference type="RefSeq" id="XP_004502379.1">
    <property type="nucleotide sequence ID" value="XM_004502322.3"/>
</dbReference>
<feature type="region of interest" description="Disordered" evidence="3">
    <location>
        <begin position="507"/>
        <end position="529"/>
    </location>
</feature>
<dbReference type="SUPFAM" id="SSF54928">
    <property type="entry name" value="RNA-binding domain, RBD"/>
    <property type="match status" value="2"/>
</dbReference>
<dbReference type="PaxDb" id="3827-XP_004502379.1"/>
<dbReference type="CDD" id="cd12530">
    <property type="entry name" value="RRM3_EAR1_like"/>
    <property type="match status" value="1"/>
</dbReference>
<dbReference type="PANTHER" id="PTHR23189">
    <property type="entry name" value="RNA RECOGNITION MOTIF-CONTAINING"/>
    <property type="match status" value="1"/>
</dbReference>
<reference evidence="5" key="1">
    <citation type="journal article" date="2013" name="Nat. Biotechnol.">
        <title>Draft genome sequence of chickpea (Cicer arietinum) provides a resource for trait improvement.</title>
        <authorList>
            <person name="Varshney R.K."/>
            <person name="Song C."/>
            <person name="Saxena R.K."/>
            <person name="Azam S."/>
            <person name="Yu S."/>
            <person name="Sharpe A.G."/>
            <person name="Cannon S."/>
            <person name="Baek J."/>
            <person name="Rosen B.D."/>
            <person name="Tar'an B."/>
            <person name="Millan T."/>
            <person name="Zhang X."/>
            <person name="Ramsay L.D."/>
            <person name="Iwata A."/>
            <person name="Wang Y."/>
            <person name="Nelson W."/>
            <person name="Farmer A.D."/>
            <person name="Gaur P.M."/>
            <person name="Soderlund C."/>
            <person name="Penmetsa R.V."/>
            <person name="Xu C."/>
            <person name="Bharti A.K."/>
            <person name="He W."/>
            <person name="Winter P."/>
            <person name="Zhao S."/>
            <person name="Hane J.K."/>
            <person name="Carrasquilla-Garcia N."/>
            <person name="Condie J.A."/>
            <person name="Upadhyaya H.D."/>
            <person name="Luo M.C."/>
            <person name="Thudi M."/>
            <person name="Gowda C.L."/>
            <person name="Singh N.P."/>
            <person name="Lichtenzveig J."/>
            <person name="Gali K.K."/>
            <person name="Rubio J."/>
            <person name="Nadarajan N."/>
            <person name="Dolezel J."/>
            <person name="Bansal K.C."/>
            <person name="Xu X."/>
            <person name="Edwards D."/>
            <person name="Zhang G."/>
            <person name="Kahl G."/>
            <person name="Gil J."/>
            <person name="Singh K.B."/>
            <person name="Datta S.K."/>
            <person name="Jackson S.A."/>
            <person name="Wang J."/>
            <person name="Cook D.R."/>
        </authorList>
    </citation>
    <scope>NUCLEOTIDE SEQUENCE [LARGE SCALE GENOMIC DNA]</scope>
    <source>
        <strain evidence="5">cv. CDC Frontier</strain>
    </source>
</reference>
<evidence type="ECO:0000256" key="2">
    <source>
        <dbReference type="PROSITE-ProRule" id="PRU00176"/>
    </source>
</evidence>
<dbReference type="Pfam" id="PF04059">
    <property type="entry name" value="RRM_2"/>
    <property type="match status" value="1"/>
</dbReference>
<evidence type="ECO:0000313" key="6">
    <source>
        <dbReference type="RefSeq" id="XP_004502379.1"/>
    </source>
</evidence>
<reference evidence="6" key="2">
    <citation type="submission" date="2025-08" db="UniProtKB">
        <authorList>
            <consortium name="RefSeq"/>
        </authorList>
    </citation>
    <scope>IDENTIFICATION</scope>
    <source>
        <tissue evidence="6">Etiolated seedlings</tissue>
    </source>
</reference>
<protein>
    <submittedName>
        <fullName evidence="6">Protein terminal ear1</fullName>
    </submittedName>
</protein>
<dbReference type="Gene3D" id="3.30.70.330">
    <property type="match status" value="1"/>
</dbReference>
<dbReference type="GeneID" id="101507515"/>
<keyword evidence="5" id="KW-1185">Reference proteome</keyword>
<evidence type="ECO:0000256" key="1">
    <source>
        <dbReference type="ARBA" id="ARBA00022884"/>
    </source>
</evidence>
<feature type="region of interest" description="Disordered" evidence="3">
    <location>
        <begin position="279"/>
        <end position="317"/>
    </location>
</feature>
<feature type="domain" description="RRM" evidence="4">
    <location>
        <begin position="161"/>
        <end position="235"/>
    </location>
</feature>
<evidence type="ECO:0000256" key="3">
    <source>
        <dbReference type="SAM" id="MobiDB-lite"/>
    </source>
</evidence>
<dbReference type="KEGG" id="cam:101507515"/>
<dbReference type="InterPro" id="IPR007201">
    <property type="entry name" value="Mei2-like_Rrm_C"/>
</dbReference>
<name>A0A1S2YD11_CICAR</name>
<dbReference type="InterPro" id="IPR012677">
    <property type="entry name" value="Nucleotide-bd_a/b_plait_sf"/>
</dbReference>
<dbReference type="FunFam" id="3.30.70.330:FF:001402">
    <property type="entry name" value="Terminal EAR1-like 1"/>
    <property type="match status" value="1"/>
</dbReference>
<dbReference type="Pfam" id="PF00076">
    <property type="entry name" value="RRM_1"/>
    <property type="match status" value="1"/>
</dbReference>
<accession>A0A1S2YD11</accession>
<dbReference type="AlphaFoldDB" id="A0A1S2YD11"/>
<dbReference type="SMART" id="SM00360">
    <property type="entry name" value="RRM"/>
    <property type="match status" value="2"/>
</dbReference>
<gene>
    <name evidence="6" type="primary">LOC101507515</name>
</gene>
<feature type="compositionally biased region" description="Basic and acidic residues" evidence="3">
    <location>
        <begin position="508"/>
        <end position="529"/>
    </location>
</feature>
<dbReference type="CDD" id="cd12276">
    <property type="entry name" value="RRM2_MEI2_EAR1_like"/>
    <property type="match status" value="1"/>
</dbReference>
<proteinExistence type="predicted"/>
<dbReference type="Proteomes" id="UP000087171">
    <property type="component" value="Chromosome Ca5"/>
</dbReference>